<sequence length="211" mass="23882">MKLYVYEHCPFCIRARMIFGLKKVPFELGVIMEGDVETPTRMVGKKVVPILQKEEGVYMPESMDIVHYVDQLEGSPVITGECDPAIDAWCKENTRAVFNLAIPRFTRADFKELSTPAARDAYTQREINAFGDLDTLMSNSQTYIDTLSDALGKIETYLRAKNPVSITDFYLFPILNSLTIVKDFPYSPALRGYLEHVSMSCDVPLFTDKAL</sequence>
<protein>
    <submittedName>
        <fullName evidence="2">Glutaredoxin 2</fullName>
    </submittedName>
</protein>
<evidence type="ECO:0000259" key="1">
    <source>
        <dbReference type="PROSITE" id="PS50404"/>
    </source>
</evidence>
<dbReference type="GO" id="GO:0005829">
    <property type="term" value="C:cytosol"/>
    <property type="evidence" value="ECO:0007669"/>
    <property type="project" value="InterPro"/>
</dbReference>
<dbReference type="Proteomes" id="UP000222768">
    <property type="component" value="Unassembled WGS sequence"/>
</dbReference>
<dbReference type="Pfam" id="PF13417">
    <property type="entry name" value="GST_N_3"/>
    <property type="match status" value="1"/>
</dbReference>
<dbReference type="SUPFAM" id="SSF47616">
    <property type="entry name" value="GST C-terminal domain-like"/>
    <property type="match status" value="1"/>
</dbReference>
<dbReference type="InterPro" id="IPR011767">
    <property type="entry name" value="GLR_AS"/>
</dbReference>
<dbReference type="Pfam" id="PF04399">
    <property type="entry name" value="Glutaredoxin2_C"/>
    <property type="match status" value="1"/>
</dbReference>
<comment type="caution">
    <text evidence="2">The sequence shown here is derived from an EMBL/GenBank/DDBJ whole genome shotgun (WGS) entry which is preliminary data.</text>
</comment>
<dbReference type="NCBIfam" id="TIGR02182">
    <property type="entry name" value="GRXB"/>
    <property type="match status" value="1"/>
</dbReference>
<dbReference type="AlphaFoldDB" id="A0A855EI57"/>
<feature type="domain" description="GST N-terminal" evidence="1">
    <location>
        <begin position="1"/>
        <end position="77"/>
    </location>
</feature>
<dbReference type="RefSeq" id="WP_032618086.1">
    <property type="nucleotide sequence ID" value="NZ_CP083630.1"/>
</dbReference>
<proteinExistence type="predicted"/>
<organism evidence="2 3">
    <name type="scientific">Leclercia adecarboxylata</name>
    <dbReference type="NCBI Taxonomy" id="83655"/>
    <lineage>
        <taxon>Bacteria</taxon>
        <taxon>Pseudomonadati</taxon>
        <taxon>Pseudomonadota</taxon>
        <taxon>Gammaproteobacteria</taxon>
        <taxon>Enterobacterales</taxon>
        <taxon>Enterobacteriaceae</taxon>
        <taxon>Leclercia</taxon>
    </lineage>
</organism>
<dbReference type="InterPro" id="IPR007494">
    <property type="entry name" value="Glutaredoxin2_C"/>
</dbReference>
<dbReference type="SUPFAM" id="SSF52833">
    <property type="entry name" value="Thioredoxin-like"/>
    <property type="match status" value="1"/>
</dbReference>
<dbReference type="EMBL" id="PDLK01000002">
    <property type="protein sequence ID" value="PHH04188.1"/>
    <property type="molecule type" value="Genomic_DNA"/>
</dbReference>
<dbReference type="InterPro" id="IPR011901">
    <property type="entry name" value="Grx2"/>
</dbReference>
<dbReference type="InterPro" id="IPR036249">
    <property type="entry name" value="Thioredoxin-like_sf"/>
</dbReference>
<evidence type="ECO:0000313" key="3">
    <source>
        <dbReference type="Proteomes" id="UP000222768"/>
    </source>
</evidence>
<dbReference type="PROSITE" id="PS00195">
    <property type="entry name" value="GLUTAREDOXIN_1"/>
    <property type="match status" value="1"/>
</dbReference>
<gene>
    <name evidence="2" type="primary">grxB</name>
    <name evidence="2" type="ORF">CRX53_09495</name>
</gene>
<reference evidence="3" key="1">
    <citation type="submission" date="2017-09" db="EMBL/GenBank/DDBJ databases">
        <title>FDA dAtabase for Regulatory Grade micrObial Sequences (FDA-ARGOS): Supporting development and validation of Infectious Disease Dx tests.</title>
        <authorList>
            <person name="Minogue T."/>
            <person name="Wolcott M."/>
            <person name="Wasieloski L."/>
            <person name="Aguilar W."/>
            <person name="Moore D."/>
            <person name="Tallon L."/>
            <person name="Sadzewicz L."/>
            <person name="Ott S."/>
            <person name="Zhao X."/>
            <person name="Nagaraj S."/>
            <person name="Vavikolanu K."/>
            <person name="Aluvathingal J."/>
            <person name="Nadendla S."/>
            <person name="Sichtig H."/>
        </authorList>
    </citation>
    <scope>NUCLEOTIDE SEQUENCE [LARGE SCALE GENOMIC DNA]</scope>
    <source>
        <strain evidence="3">FDAARGOS_404</strain>
    </source>
</reference>
<accession>A0A855EI57</accession>
<dbReference type="InterPro" id="IPR036282">
    <property type="entry name" value="Glutathione-S-Trfase_C_sf"/>
</dbReference>
<dbReference type="PROSITE" id="PS50404">
    <property type="entry name" value="GST_NTER"/>
    <property type="match status" value="1"/>
</dbReference>
<dbReference type="CDD" id="cd03037">
    <property type="entry name" value="GST_N_GRX2"/>
    <property type="match status" value="1"/>
</dbReference>
<dbReference type="NCBIfam" id="NF007702">
    <property type="entry name" value="PRK10387.1"/>
    <property type="match status" value="1"/>
</dbReference>
<dbReference type="Gene3D" id="1.20.1050.10">
    <property type="match status" value="1"/>
</dbReference>
<name>A0A855EI57_9ENTR</name>
<dbReference type="Gene3D" id="3.40.30.10">
    <property type="entry name" value="Glutaredoxin"/>
    <property type="match status" value="1"/>
</dbReference>
<evidence type="ECO:0000313" key="2">
    <source>
        <dbReference type="EMBL" id="PHH04188.1"/>
    </source>
</evidence>
<dbReference type="InterPro" id="IPR004045">
    <property type="entry name" value="Glutathione_S-Trfase_N"/>
</dbReference>